<dbReference type="EMBL" id="JAARMV010000001">
    <property type="protein sequence ID" value="MBC2370585.1"/>
    <property type="molecule type" value="Genomic_DNA"/>
</dbReference>
<proteinExistence type="predicted"/>
<dbReference type="AlphaFoldDB" id="A0A7X0WED9"/>
<organism evidence="1 3">
    <name type="scientific">Listeria booriae</name>
    <dbReference type="NCBI Taxonomy" id="1552123"/>
    <lineage>
        <taxon>Bacteria</taxon>
        <taxon>Bacillati</taxon>
        <taxon>Bacillota</taxon>
        <taxon>Bacilli</taxon>
        <taxon>Bacillales</taxon>
        <taxon>Listeriaceae</taxon>
        <taxon>Listeria</taxon>
    </lineage>
</organism>
<gene>
    <name evidence="1" type="ORF">HB759_09465</name>
    <name evidence="2" type="ORF">HBP98_01075</name>
</gene>
<evidence type="ECO:0000313" key="4">
    <source>
        <dbReference type="Proteomes" id="UP000546244"/>
    </source>
</evidence>
<dbReference type="EMBL" id="JAAROL010000003">
    <property type="protein sequence ID" value="MBC1332158.1"/>
    <property type="molecule type" value="Genomic_DNA"/>
</dbReference>
<dbReference type="RefSeq" id="WP_185358346.1">
    <property type="nucleotide sequence ID" value="NZ_JAARMV010000001.1"/>
</dbReference>
<reference evidence="3 4" key="1">
    <citation type="submission" date="2020-03" db="EMBL/GenBank/DDBJ databases">
        <title>Soil Listeria distribution.</title>
        <authorList>
            <person name="Liao J."/>
            <person name="Wiedmann M."/>
        </authorList>
    </citation>
    <scope>NUCLEOTIDE SEQUENCE [LARGE SCALE GENOMIC DNA]</scope>
    <source>
        <strain evidence="1 3">FSL L7-1833</strain>
        <strain evidence="2 4">FSL L7-1850</strain>
    </source>
</reference>
<name>A0A7X0WED9_9LIST</name>
<evidence type="ECO:0008006" key="5">
    <source>
        <dbReference type="Google" id="ProtNLM"/>
    </source>
</evidence>
<protein>
    <recommendedName>
        <fullName evidence="5">Transposase</fullName>
    </recommendedName>
</protein>
<accession>A0A7X0WED9</accession>
<evidence type="ECO:0000313" key="3">
    <source>
        <dbReference type="Proteomes" id="UP000532866"/>
    </source>
</evidence>
<evidence type="ECO:0000313" key="1">
    <source>
        <dbReference type="EMBL" id="MBC1332158.1"/>
    </source>
</evidence>
<comment type="caution">
    <text evidence="1">The sequence shown here is derived from an EMBL/GenBank/DDBJ whole genome shotgun (WGS) entry which is preliminary data.</text>
</comment>
<evidence type="ECO:0000313" key="2">
    <source>
        <dbReference type="EMBL" id="MBC2370585.1"/>
    </source>
</evidence>
<dbReference type="Proteomes" id="UP000532866">
    <property type="component" value="Unassembled WGS sequence"/>
</dbReference>
<sequence length="45" mass="5026">MGLNQDFMPPKETIVDLYAAGTSVQTLSEDYSIAKASIYTWIKNN</sequence>
<dbReference type="Gene3D" id="1.10.10.60">
    <property type="entry name" value="Homeodomain-like"/>
    <property type="match status" value="1"/>
</dbReference>
<dbReference type="Proteomes" id="UP000546244">
    <property type="component" value="Unassembled WGS sequence"/>
</dbReference>